<dbReference type="AlphaFoldDB" id="A0A2V3IY13"/>
<sequence length="125" mass="13708">MEPDSAPPATNGKPPPRHVTVQRTMSARDAEAPLPTRKHPSKPKKIAVRDDWKTQGNHSEVEEPKHSAVAPRERTTTTSKALWPHSREPPGVQDALPPKREKAVTADCNHSGTEPSGEEIRVPPI</sequence>
<comment type="caution">
    <text evidence="2">The sequence shown here is derived from an EMBL/GenBank/DDBJ whole genome shotgun (WGS) entry which is preliminary data.</text>
</comment>
<feature type="compositionally biased region" description="Basic and acidic residues" evidence="1">
    <location>
        <begin position="47"/>
        <end position="75"/>
    </location>
</feature>
<dbReference type="Proteomes" id="UP000247409">
    <property type="component" value="Unassembled WGS sequence"/>
</dbReference>
<proteinExistence type="predicted"/>
<accession>A0A2V3IY13</accession>
<feature type="compositionally biased region" description="Basic residues" evidence="1">
    <location>
        <begin position="36"/>
        <end position="46"/>
    </location>
</feature>
<evidence type="ECO:0000256" key="1">
    <source>
        <dbReference type="SAM" id="MobiDB-lite"/>
    </source>
</evidence>
<keyword evidence="3" id="KW-1185">Reference proteome</keyword>
<feature type="region of interest" description="Disordered" evidence="1">
    <location>
        <begin position="1"/>
        <end position="125"/>
    </location>
</feature>
<organism evidence="2 3">
    <name type="scientific">Gracilariopsis chorda</name>
    <dbReference type="NCBI Taxonomy" id="448386"/>
    <lineage>
        <taxon>Eukaryota</taxon>
        <taxon>Rhodophyta</taxon>
        <taxon>Florideophyceae</taxon>
        <taxon>Rhodymeniophycidae</taxon>
        <taxon>Gracilariales</taxon>
        <taxon>Gracilariaceae</taxon>
        <taxon>Gracilariopsis</taxon>
    </lineage>
</organism>
<gene>
    <name evidence="2" type="ORF">BWQ96_03291</name>
</gene>
<evidence type="ECO:0000313" key="2">
    <source>
        <dbReference type="EMBL" id="PXF46953.1"/>
    </source>
</evidence>
<reference evidence="2 3" key="1">
    <citation type="journal article" date="2018" name="Mol. Biol. Evol.">
        <title>Analysis of the draft genome of the red seaweed Gracilariopsis chorda provides insights into genome size evolution in Rhodophyta.</title>
        <authorList>
            <person name="Lee J."/>
            <person name="Yang E.C."/>
            <person name="Graf L."/>
            <person name="Yang J.H."/>
            <person name="Qiu H."/>
            <person name="Zel Zion U."/>
            <person name="Chan C.X."/>
            <person name="Stephens T.G."/>
            <person name="Weber A.P.M."/>
            <person name="Boo G.H."/>
            <person name="Boo S.M."/>
            <person name="Kim K.M."/>
            <person name="Shin Y."/>
            <person name="Jung M."/>
            <person name="Lee S.J."/>
            <person name="Yim H.S."/>
            <person name="Lee J.H."/>
            <person name="Bhattacharya D."/>
            <person name="Yoon H.S."/>
        </authorList>
    </citation>
    <scope>NUCLEOTIDE SEQUENCE [LARGE SCALE GENOMIC DNA]</scope>
    <source>
        <strain evidence="2 3">SKKU-2015</strain>
        <tissue evidence="2">Whole body</tissue>
    </source>
</reference>
<evidence type="ECO:0000313" key="3">
    <source>
        <dbReference type="Proteomes" id="UP000247409"/>
    </source>
</evidence>
<dbReference type="EMBL" id="NBIV01000031">
    <property type="protein sequence ID" value="PXF46953.1"/>
    <property type="molecule type" value="Genomic_DNA"/>
</dbReference>
<name>A0A2V3IY13_9FLOR</name>
<protein>
    <submittedName>
        <fullName evidence="2">Uncharacterized protein</fullName>
    </submittedName>
</protein>